<accession>A0A099KVV2</accession>
<dbReference type="Gene3D" id="3.30.1360.100">
    <property type="entry name" value="General secretion pathway protein M, EpsM"/>
    <property type="match status" value="1"/>
</dbReference>
<evidence type="ECO:0000256" key="5">
    <source>
        <dbReference type="ARBA" id="ARBA00022519"/>
    </source>
</evidence>
<name>A0A099KVV2_COLPS</name>
<evidence type="ECO:0000256" key="7">
    <source>
        <dbReference type="ARBA" id="ARBA00022927"/>
    </source>
</evidence>
<dbReference type="EMBL" id="JQED01000005">
    <property type="protein sequence ID" value="KGJ94320.1"/>
    <property type="molecule type" value="Genomic_DNA"/>
</dbReference>
<keyword evidence="6 11" id="KW-0812">Transmembrane</keyword>
<keyword evidence="9 10" id="KW-0472">Membrane</keyword>
<evidence type="ECO:0000256" key="10">
    <source>
        <dbReference type="PIRNR" id="PIRNR006291"/>
    </source>
</evidence>
<dbReference type="InterPro" id="IPR023229">
    <property type="entry name" value="T2SS_M_periplasmic_sf"/>
</dbReference>
<organism evidence="12 13">
    <name type="scientific">Colwellia psychrerythraea</name>
    <name type="common">Vibrio psychroerythus</name>
    <dbReference type="NCBI Taxonomy" id="28229"/>
    <lineage>
        <taxon>Bacteria</taxon>
        <taxon>Pseudomonadati</taxon>
        <taxon>Pseudomonadota</taxon>
        <taxon>Gammaproteobacteria</taxon>
        <taxon>Alteromonadales</taxon>
        <taxon>Colwelliaceae</taxon>
        <taxon>Colwellia</taxon>
    </lineage>
</organism>
<comment type="similarity">
    <text evidence="2 10">Belongs to the GSP M family.</text>
</comment>
<keyword evidence="7 10" id="KW-0653">Protein transport</keyword>
<evidence type="ECO:0000256" key="2">
    <source>
        <dbReference type="ARBA" id="ARBA00010637"/>
    </source>
</evidence>
<evidence type="ECO:0000256" key="9">
    <source>
        <dbReference type="ARBA" id="ARBA00023136"/>
    </source>
</evidence>
<gene>
    <name evidence="12" type="ORF">ND2E_1509</name>
</gene>
<keyword evidence="4 10" id="KW-1003">Cell membrane</keyword>
<proteinExistence type="inferred from homology"/>
<evidence type="ECO:0000256" key="4">
    <source>
        <dbReference type="ARBA" id="ARBA00022475"/>
    </source>
</evidence>
<evidence type="ECO:0000256" key="6">
    <source>
        <dbReference type="ARBA" id="ARBA00022692"/>
    </source>
</evidence>
<evidence type="ECO:0000256" key="8">
    <source>
        <dbReference type="ARBA" id="ARBA00022989"/>
    </source>
</evidence>
<reference evidence="12 13" key="1">
    <citation type="submission" date="2014-08" db="EMBL/GenBank/DDBJ databases">
        <title>Genomic and Phenotypic Diversity of Colwellia psychrerythraea strains from Disparate Marine Basins.</title>
        <authorList>
            <person name="Techtmann S.M."/>
            <person name="Stelling S.C."/>
            <person name="Utturkar S.M."/>
            <person name="Alshibli N."/>
            <person name="Harris A."/>
            <person name="Brown S.D."/>
            <person name="Hazen T.C."/>
        </authorList>
    </citation>
    <scope>NUCLEOTIDE SEQUENCE [LARGE SCALE GENOMIC DNA]</scope>
    <source>
        <strain evidence="12 13">ND2E</strain>
    </source>
</reference>
<feature type="transmembrane region" description="Helical" evidence="11">
    <location>
        <begin position="15"/>
        <end position="36"/>
    </location>
</feature>
<sequence length="156" mass="17945">MKAWWQQLNSREQRLVTAMALVFMVFIFYSTIWQPINNSLTEANNKLAKQKQLLTWVQENTALYQQAKRSGGKQKFTGSISSAANRSAKTYKLTITRMQPQGDDLQVWIDSTPFTQLLFWLEHLANNEGMQVKAIDLTRGDSAGEVKVRRLHLARL</sequence>
<dbReference type="RefSeq" id="WP_033092301.1">
    <property type="nucleotide sequence ID" value="NZ_JQED01000005.1"/>
</dbReference>
<keyword evidence="3 10" id="KW-0813">Transport</keyword>
<dbReference type="Pfam" id="PF04612">
    <property type="entry name" value="T2SSM"/>
    <property type="match status" value="1"/>
</dbReference>
<evidence type="ECO:0000256" key="3">
    <source>
        <dbReference type="ARBA" id="ARBA00022448"/>
    </source>
</evidence>
<dbReference type="PIRSF" id="PIRSF006291">
    <property type="entry name" value="GspM"/>
    <property type="match status" value="1"/>
</dbReference>
<dbReference type="AlphaFoldDB" id="A0A099KVV2"/>
<dbReference type="GO" id="GO:0005886">
    <property type="term" value="C:plasma membrane"/>
    <property type="evidence" value="ECO:0007669"/>
    <property type="project" value="UniProtKB-SubCell"/>
</dbReference>
<comment type="function">
    <text evidence="10">Inner membrane component of the type II secretion system required for the energy-dependent secretion of extracellular factors such as proteases and toxins from the periplasm.</text>
</comment>
<dbReference type="OrthoDB" id="6624834at2"/>
<dbReference type="Proteomes" id="UP000029843">
    <property type="component" value="Unassembled WGS sequence"/>
</dbReference>
<dbReference type="SUPFAM" id="SSF103054">
    <property type="entry name" value="General secretion pathway protein M, EpsM"/>
    <property type="match status" value="1"/>
</dbReference>
<evidence type="ECO:0000256" key="1">
    <source>
        <dbReference type="ARBA" id="ARBA00004377"/>
    </source>
</evidence>
<dbReference type="GO" id="GO:0015628">
    <property type="term" value="P:protein secretion by the type II secretion system"/>
    <property type="evidence" value="ECO:0007669"/>
    <property type="project" value="InterPro"/>
</dbReference>
<keyword evidence="5 10" id="KW-0997">Cell inner membrane</keyword>
<comment type="caution">
    <text evidence="12">The sequence shown here is derived from an EMBL/GenBank/DDBJ whole genome shotgun (WGS) entry which is preliminary data.</text>
</comment>
<evidence type="ECO:0000256" key="11">
    <source>
        <dbReference type="SAM" id="Phobius"/>
    </source>
</evidence>
<evidence type="ECO:0000313" key="12">
    <source>
        <dbReference type="EMBL" id="KGJ94320.1"/>
    </source>
</evidence>
<evidence type="ECO:0000313" key="13">
    <source>
        <dbReference type="Proteomes" id="UP000029843"/>
    </source>
</evidence>
<protein>
    <recommendedName>
        <fullName evidence="10">Type II secretion system protein M</fullName>
        <shortName evidence="10">T2SS protein M</shortName>
    </recommendedName>
    <alternativeName>
        <fullName evidence="10">General secretion pathway protein M</fullName>
    </alternativeName>
</protein>
<comment type="subcellular location">
    <subcellularLocation>
        <location evidence="1">Cell inner membrane</location>
        <topology evidence="1">Single-pass membrane protein</topology>
    </subcellularLocation>
</comment>
<dbReference type="GO" id="GO:0015627">
    <property type="term" value="C:type II protein secretion system complex"/>
    <property type="evidence" value="ECO:0007669"/>
    <property type="project" value="InterPro"/>
</dbReference>
<keyword evidence="8 11" id="KW-1133">Transmembrane helix</keyword>
<dbReference type="PATRIC" id="fig|28229.4.peg.510"/>
<dbReference type="InterPro" id="IPR007690">
    <property type="entry name" value="T2SS_GspM"/>
</dbReference>